<evidence type="ECO:0000259" key="4">
    <source>
        <dbReference type="Pfam" id="PF16135"/>
    </source>
</evidence>
<dbReference type="GO" id="GO:0045944">
    <property type="term" value="P:positive regulation of transcription by RNA polymerase II"/>
    <property type="evidence" value="ECO:0007669"/>
    <property type="project" value="TreeGrafter"/>
</dbReference>
<evidence type="ECO:0000313" key="6">
    <source>
        <dbReference type="Proteomes" id="UP000595140"/>
    </source>
</evidence>
<evidence type="ECO:0000256" key="1">
    <source>
        <dbReference type="ARBA" id="ARBA00004123"/>
    </source>
</evidence>
<name>A0A484LXG0_9ASTE</name>
<evidence type="ECO:0000313" key="5">
    <source>
        <dbReference type="EMBL" id="VFQ81232.1"/>
    </source>
</evidence>
<feature type="domain" description="Tify" evidence="4">
    <location>
        <begin position="186"/>
        <end position="241"/>
    </location>
</feature>
<accession>A0A484LXG0</accession>
<dbReference type="PANTHER" id="PTHR47025:SF6">
    <property type="entry name" value="N-LYSINE METHYLTRANSFERASE"/>
    <property type="match status" value="1"/>
</dbReference>
<dbReference type="EMBL" id="OOIL02002239">
    <property type="protein sequence ID" value="VFQ81232.1"/>
    <property type="molecule type" value="Genomic_DNA"/>
</dbReference>
<dbReference type="PANTHER" id="PTHR47025">
    <property type="entry name" value="AUTOIMMUNE REGULATOR"/>
    <property type="match status" value="1"/>
</dbReference>
<dbReference type="GO" id="GO:0005634">
    <property type="term" value="C:nucleus"/>
    <property type="evidence" value="ECO:0007669"/>
    <property type="project" value="UniProtKB-SubCell"/>
</dbReference>
<dbReference type="GO" id="GO:0003682">
    <property type="term" value="F:chromatin binding"/>
    <property type="evidence" value="ECO:0007669"/>
    <property type="project" value="TreeGrafter"/>
</dbReference>
<keyword evidence="6" id="KW-1185">Reference proteome</keyword>
<keyword evidence="2" id="KW-0539">Nucleus</keyword>
<protein>
    <recommendedName>
        <fullName evidence="4">Tify domain-containing protein</fullName>
    </recommendedName>
</protein>
<dbReference type="AlphaFoldDB" id="A0A484LXG0"/>
<reference evidence="5 6" key="1">
    <citation type="submission" date="2018-04" db="EMBL/GenBank/DDBJ databases">
        <authorList>
            <person name="Vogel A."/>
        </authorList>
    </citation>
    <scope>NUCLEOTIDE SEQUENCE [LARGE SCALE GENOMIC DNA]</scope>
</reference>
<feature type="region of interest" description="Disordered" evidence="3">
    <location>
        <begin position="99"/>
        <end position="132"/>
    </location>
</feature>
<dbReference type="InterPro" id="IPR032308">
    <property type="entry name" value="TDBD"/>
</dbReference>
<evidence type="ECO:0000256" key="2">
    <source>
        <dbReference type="ARBA" id="ARBA00023242"/>
    </source>
</evidence>
<evidence type="ECO:0000256" key="3">
    <source>
        <dbReference type="SAM" id="MobiDB-lite"/>
    </source>
</evidence>
<proteinExistence type="predicted"/>
<organism evidence="5 6">
    <name type="scientific">Cuscuta campestris</name>
    <dbReference type="NCBI Taxonomy" id="132261"/>
    <lineage>
        <taxon>Eukaryota</taxon>
        <taxon>Viridiplantae</taxon>
        <taxon>Streptophyta</taxon>
        <taxon>Embryophyta</taxon>
        <taxon>Tracheophyta</taxon>
        <taxon>Spermatophyta</taxon>
        <taxon>Magnoliopsida</taxon>
        <taxon>eudicotyledons</taxon>
        <taxon>Gunneridae</taxon>
        <taxon>Pentapetalae</taxon>
        <taxon>asterids</taxon>
        <taxon>lamiids</taxon>
        <taxon>Solanales</taxon>
        <taxon>Convolvulaceae</taxon>
        <taxon>Cuscuteae</taxon>
        <taxon>Cuscuta</taxon>
        <taxon>Cuscuta subgen. Grammica</taxon>
        <taxon>Cuscuta sect. Cleistogrammica</taxon>
    </lineage>
</organism>
<dbReference type="Proteomes" id="UP000595140">
    <property type="component" value="Unassembled WGS sequence"/>
</dbReference>
<dbReference type="GO" id="GO:0042393">
    <property type="term" value="F:histone binding"/>
    <property type="evidence" value="ECO:0007669"/>
    <property type="project" value="TreeGrafter"/>
</dbReference>
<sequence length="272" mass="30586">MQSEPHDASDPTARFYSHFSPQVNNVPMRHSRNGLNGGYLGWWSYKTQDSPFTKCTNHQWIGNCMPTRNGQPMAPTNLNLTCENESNIMQMEHQFKSTSLMGSEKTRNGESSLAQKSARRNSGDQVMMRTNESPNNHCVFKAKMAGARKTSPQSFPTNVKNLLSTGIFEGVPVKYVSWSREKTLKGIIKGTNYLCGCDQCKMQKRVSAFEFERHAGCETKHPNSHIFFPNGKSIYSVVQELKGVPRESLFHAIKTATGTPINIKNFLAWKGI</sequence>
<comment type="subcellular location">
    <subcellularLocation>
        <location evidence="1">Nucleus</location>
    </subcellularLocation>
</comment>
<dbReference type="OrthoDB" id="1863332at2759"/>
<dbReference type="GO" id="GO:0000977">
    <property type="term" value="F:RNA polymerase II transcription regulatory region sequence-specific DNA binding"/>
    <property type="evidence" value="ECO:0007669"/>
    <property type="project" value="TreeGrafter"/>
</dbReference>
<gene>
    <name evidence="5" type="ORF">CCAM_LOCUS23008</name>
</gene>
<dbReference type="Pfam" id="PF16135">
    <property type="entry name" value="TDBD"/>
    <property type="match status" value="1"/>
</dbReference>